<comment type="cofactor">
    <cofactor evidence="11">
        <name>pyridoxal 5'-phosphate</name>
        <dbReference type="ChEBI" id="CHEBI:597326"/>
    </cofactor>
    <text evidence="11">Binds 1 pyridoxal phosphate per subunit.</text>
</comment>
<evidence type="ECO:0000256" key="7">
    <source>
        <dbReference type="ARBA" id="ARBA00022898"/>
    </source>
</evidence>
<dbReference type="GO" id="GO:0004648">
    <property type="term" value="F:O-phospho-L-serine:2-oxoglutarate aminotransferase activity"/>
    <property type="evidence" value="ECO:0007669"/>
    <property type="project" value="UniProtKB-UniRule"/>
</dbReference>
<dbReference type="GO" id="GO:0006564">
    <property type="term" value="P:L-serine biosynthetic process"/>
    <property type="evidence" value="ECO:0007669"/>
    <property type="project" value="UniProtKB-UniRule"/>
</dbReference>
<evidence type="ECO:0000256" key="11">
    <source>
        <dbReference type="HAMAP-Rule" id="MF_00160"/>
    </source>
</evidence>
<dbReference type="PROSITE" id="PS00595">
    <property type="entry name" value="AA_TRANSFER_CLASS_5"/>
    <property type="match status" value="1"/>
</dbReference>
<dbReference type="NCBIfam" id="NF003764">
    <property type="entry name" value="PRK05355.1"/>
    <property type="match status" value="1"/>
</dbReference>
<keyword evidence="8 11" id="KW-0718">Serine biosynthesis</keyword>
<dbReference type="PANTHER" id="PTHR43247:SF1">
    <property type="entry name" value="PHOSPHOSERINE AMINOTRANSFERASE"/>
    <property type="match status" value="1"/>
</dbReference>
<comment type="function">
    <text evidence="1 11">Catalyzes the reversible conversion of 3-phosphohydroxypyruvate to phosphoserine and of 3-hydroxy-2-oxo-4-phosphonooxybutanoate to phosphohydroxythreonine.</text>
</comment>
<evidence type="ECO:0000256" key="3">
    <source>
        <dbReference type="ARBA" id="ARBA00006904"/>
    </source>
</evidence>
<dbReference type="InterPro" id="IPR015421">
    <property type="entry name" value="PyrdxlP-dep_Trfase_major"/>
</dbReference>
<dbReference type="HAMAP" id="MF_00160">
    <property type="entry name" value="SerC_aminotrans_5"/>
    <property type="match status" value="1"/>
</dbReference>
<evidence type="ECO:0000256" key="12">
    <source>
        <dbReference type="RuleBase" id="RU004505"/>
    </source>
</evidence>
<keyword evidence="15" id="KW-1185">Reference proteome</keyword>
<dbReference type="InterPro" id="IPR022278">
    <property type="entry name" value="Pser_aminoTfrase"/>
</dbReference>
<comment type="pathway">
    <text evidence="11">Cofactor biosynthesis; pyridoxine 5'-phosphate biosynthesis; pyridoxine 5'-phosphate from D-erythrose 4-phosphate: step 3/5.</text>
</comment>
<comment type="similarity">
    <text evidence="3 11">Belongs to the class-V pyridoxal-phosphate-dependent aminotransferase family. SerC subfamily.</text>
</comment>
<feature type="binding site" evidence="11">
    <location>
        <position position="99"/>
    </location>
    <ligand>
        <name>pyridoxal 5'-phosphate</name>
        <dbReference type="ChEBI" id="CHEBI:597326"/>
    </ligand>
</feature>
<dbReference type="InterPro" id="IPR015424">
    <property type="entry name" value="PyrdxlP-dep_Trfase"/>
</dbReference>
<dbReference type="EMBL" id="LGCM01000060">
    <property type="protein sequence ID" value="KPL77401.1"/>
    <property type="molecule type" value="Genomic_DNA"/>
</dbReference>
<dbReference type="STRING" id="229921.ADN01_15975"/>
<dbReference type="Gene3D" id="3.90.1150.10">
    <property type="entry name" value="Aspartate Aminotransferase, domain 1"/>
    <property type="match status" value="1"/>
</dbReference>
<dbReference type="PATRIC" id="fig|229921.5.peg.2627"/>
<keyword evidence="7 11" id="KW-0663">Pyridoxal phosphate</keyword>
<comment type="caution">
    <text evidence="14">The sequence shown here is derived from an EMBL/GenBank/DDBJ whole genome shotgun (WGS) entry which is preliminary data.</text>
</comment>
<dbReference type="InterPro" id="IPR000192">
    <property type="entry name" value="Aminotrans_V_dom"/>
</dbReference>
<dbReference type="UniPathway" id="UPA00244">
    <property type="reaction ID" value="UER00311"/>
</dbReference>
<evidence type="ECO:0000256" key="5">
    <source>
        <dbReference type="ARBA" id="ARBA00022605"/>
    </source>
</evidence>
<keyword evidence="6 11" id="KW-0808">Transferase</keyword>
<dbReference type="RefSeq" id="WP_062419088.1">
    <property type="nucleotide sequence ID" value="NZ_DF967974.1"/>
</dbReference>
<dbReference type="Pfam" id="PF00266">
    <property type="entry name" value="Aminotran_5"/>
    <property type="match status" value="1"/>
</dbReference>
<evidence type="ECO:0000256" key="1">
    <source>
        <dbReference type="ARBA" id="ARBA00003483"/>
    </source>
</evidence>
<keyword evidence="11" id="KW-0664">Pyridoxine biosynthesis</keyword>
<feature type="binding site" evidence="11">
    <location>
        <position position="189"/>
    </location>
    <ligand>
        <name>pyridoxal 5'-phosphate</name>
        <dbReference type="ChEBI" id="CHEBI:597326"/>
    </ligand>
</feature>
<keyword evidence="5 11" id="KW-0028">Amino-acid biosynthesis</keyword>
<dbReference type="FunFam" id="3.40.640.10:FF:000010">
    <property type="entry name" value="Phosphoserine aminotransferase"/>
    <property type="match status" value="1"/>
</dbReference>
<dbReference type="GO" id="GO:0008615">
    <property type="term" value="P:pyridoxine biosynthetic process"/>
    <property type="evidence" value="ECO:0007669"/>
    <property type="project" value="UniProtKB-UniRule"/>
</dbReference>
<feature type="modified residue" description="N6-(pyridoxal phosphate)lysine" evidence="11">
    <location>
        <position position="190"/>
    </location>
</feature>
<comment type="catalytic activity">
    <reaction evidence="9 11">
        <text>4-(phosphooxy)-L-threonine + 2-oxoglutarate = (R)-3-hydroxy-2-oxo-4-phosphooxybutanoate + L-glutamate</text>
        <dbReference type="Rhea" id="RHEA:16573"/>
        <dbReference type="ChEBI" id="CHEBI:16810"/>
        <dbReference type="ChEBI" id="CHEBI:29985"/>
        <dbReference type="ChEBI" id="CHEBI:58452"/>
        <dbReference type="ChEBI" id="CHEBI:58538"/>
        <dbReference type="EC" id="2.6.1.52"/>
    </reaction>
</comment>
<comment type="pathway">
    <text evidence="2 11 12">Amino-acid biosynthesis; L-serine biosynthesis; L-serine from 3-phospho-D-glycerate: step 2/3.</text>
</comment>
<evidence type="ECO:0000256" key="10">
    <source>
        <dbReference type="ARBA" id="ARBA00049007"/>
    </source>
</evidence>
<protein>
    <recommendedName>
        <fullName evidence="11">Phosphoserine aminotransferase</fullName>
        <ecNumber evidence="11">2.6.1.52</ecNumber>
    </recommendedName>
    <alternativeName>
        <fullName evidence="11">Phosphohydroxythreonine aminotransferase</fullName>
        <shortName evidence="11">PSAT</shortName>
    </alternativeName>
</protein>
<dbReference type="PIRSF" id="PIRSF000525">
    <property type="entry name" value="SerC"/>
    <property type="match status" value="1"/>
</dbReference>
<dbReference type="EC" id="2.6.1.52" evidence="11"/>
<dbReference type="Gene3D" id="3.40.640.10">
    <property type="entry name" value="Type I PLP-dependent aspartate aminotransferase-like (Major domain)"/>
    <property type="match status" value="1"/>
</dbReference>
<sequence length="355" mass="38833">MKKHNFNPGPSILPQYTIDGTAAAIKDFMGTGLSILEVSHRGKEFDAVMNDAVALVKEVLGVPEGYAVLFVGGGASTQFFHVPYNLLEKKAAYLKTGEWATKAAKEAELFGEVVIVASSEDKNFSYVPKGYVIPTDVDYFHITTNNTIYGTEIMTDLDSPVTLVADMSSDIFSRPVDVAKYGLIYAGAQKNLGPAGVTLVIVREDLLGKMTRKMPKMVDYRTHIKSNSMFNTPPVVNVYACMLTLQWLKNNGGLVAMDKVNAAKSELLYAEIDRNKCFVGTAAKEDRSRMNVCFVMAEGYKELEAEFISFASSKGLVGIKGHRSVGGFRASLYNALPLESVQALVDAMREFEASH</sequence>
<dbReference type="FunFam" id="3.90.1150.10:FF:000006">
    <property type="entry name" value="Phosphoserine aminotransferase"/>
    <property type="match status" value="1"/>
</dbReference>
<keyword evidence="4 11" id="KW-0032">Aminotransferase</keyword>
<evidence type="ECO:0000256" key="2">
    <source>
        <dbReference type="ARBA" id="ARBA00005099"/>
    </source>
</evidence>
<dbReference type="UniPathway" id="UPA00135">
    <property type="reaction ID" value="UER00197"/>
</dbReference>
<organism evidence="14 15">
    <name type="scientific">Levilinea saccharolytica</name>
    <dbReference type="NCBI Taxonomy" id="229921"/>
    <lineage>
        <taxon>Bacteria</taxon>
        <taxon>Bacillati</taxon>
        <taxon>Chloroflexota</taxon>
        <taxon>Anaerolineae</taxon>
        <taxon>Anaerolineales</taxon>
        <taxon>Anaerolineaceae</taxon>
        <taxon>Levilinea</taxon>
    </lineage>
</organism>
<feature type="binding site" evidence="11">
    <location>
        <position position="147"/>
    </location>
    <ligand>
        <name>pyridoxal 5'-phosphate</name>
        <dbReference type="ChEBI" id="CHEBI:597326"/>
    </ligand>
</feature>
<dbReference type="InterPro" id="IPR015422">
    <property type="entry name" value="PyrdxlP-dep_Trfase_small"/>
</dbReference>
<feature type="binding site" evidence="11">
    <location>
        <position position="41"/>
    </location>
    <ligand>
        <name>L-glutamate</name>
        <dbReference type="ChEBI" id="CHEBI:29985"/>
    </ligand>
</feature>
<feature type="binding site" evidence="11">
    <location>
        <begin position="231"/>
        <end position="232"/>
    </location>
    <ligand>
        <name>pyridoxal 5'-phosphate</name>
        <dbReference type="ChEBI" id="CHEBI:597326"/>
    </ligand>
</feature>
<feature type="binding site" evidence="11">
    <location>
        <position position="166"/>
    </location>
    <ligand>
        <name>pyridoxal 5'-phosphate</name>
        <dbReference type="ChEBI" id="CHEBI:597326"/>
    </ligand>
</feature>
<dbReference type="OrthoDB" id="9809412at2"/>
<gene>
    <name evidence="11" type="primary">serC</name>
    <name evidence="14" type="ORF">ADN01_15975</name>
</gene>
<dbReference type="GO" id="GO:0030170">
    <property type="term" value="F:pyridoxal phosphate binding"/>
    <property type="evidence" value="ECO:0007669"/>
    <property type="project" value="UniProtKB-UniRule"/>
</dbReference>
<evidence type="ECO:0000259" key="13">
    <source>
        <dbReference type="Pfam" id="PF00266"/>
    </source>
</evidence>
<feature type="domain" description="Aminotransferase class V" evidence="13">
    <location>
        <begin position="5"/>
        <end position="344"/>
    </location>
</feature>
<reference evidence="14 15" key="1">
    <citation type="submission" date="2015-07" db="EMBL/GenBank/DDBJ databases">
        <title>Genome sequence of Levilinea saccharolytica DSM 16555.</title>
        <authorList>
            <person name="Hemp J."/>
            <person name="Ward L.M."/>
            <person name="Pace L.A."/>
            <person name="Fischer W.W."/>
        </authorList>
    </citation>
    <scope>NUCLEOTIDE SEQUENCE [LARGE SCALE GENOMIC DNA]</scope>
    <source>
        <strain evidence="14 15">KIBI-1</strain>
    </source>
</reference>
<evidence type="ECO:0000313" key="14">
    <source>
        <dbReference type="EMBL" id="KPL77401.1"/>
    </source>
</evidence>
<keyword evidence="11" id="KW-0963">Cytoplasm</keyword>
<dbReference type="GO" id="GO:0005737">
    <property type="term" value="C:cytoplasm"/>
    <property type="evidence" value="ECO:0007669"/>
    <property type="project" value="UniProtKB-SubCell"/>
</dbReference>
<dbReference type="Proteomes" id="UP000050501">
    <property type="component" value="Unassembled WGS sequence"/>
</dbReference>
<dbReference type="SUPFAM" id="SSF53383">
    <property type="entry name" value="PLP-dependent transferases"/>
    <property type="match status" value="1"/>
</dbReference>
<comment type="subunit">
    <text evidence="11">Homodimer.</text>
</comment>
<proteinExistence type="inferred from homology"/>
<accession>A0A0P6XC88</accession>
<evidence type="ECO:0000256" key="8">
    <source>
        <dbReference type="ARBA" id="ARBA00023299"/>
    </source>
</evidence>
<comment type="subcellular location">
    <subcellularLocation>
        <location evidence="11">Cytoplasm</location>
    </subcellularLocation>
</comment>
<dbReference type="PANTHER" id="PTHR43247">
    <property type="entry name" value="PHOSPHOSERINE AMINOTRANSFERASE"/>
    <property type="match status" value="1"/>
</dbReference>
<dbReference type="AlphaFoldDB" id="A0A0P6XC88"/>
<evidence type="ECO:0000256" key="4">
    <source>
        <dbReference type="ARBA" id="ARBA00022576"/>
    </source>
</evidence>
<comment type="catalytic activity">
    <reaction evidence="10 11 12">
        <text>O-phospho-L-serine + 2-oxoglutarate = 3-phosphooxypyruvate + L-glutamate</text>
        <dbReference type="Rhea" id="RHEA:14329"/>
        <dbReference type="ChEBI" id="CHEBI:16810"/>
        <dbReference type="ChEBI" id="CHEBI:18110"/>
        <dbReference type="ChEBI" id="CHEBI:29985"/>
        <dbReference type="ChEBI" id="CHEBI:57524"/>
        <dbReference type="EC" id="2.6.1.52"/>
    </reaction>
</comment>
<feature type="binding site" evidence="11">
    <location>
        <begin position="75"/>
        <end position="76"/>
    </location>
    <ligand>
        <name>pyridoxal 5'-phosphate</name>
        <dbReference type="ChEBI" id="CHEBI:597326"/>
    </ligand>
</feature>
<evidence type="ECO:0000313" key="15">
    <source>
        <dbReference type="Proteomes" id="UP000050501"/>
    </source>
</evidence>
<evidence type="ECO:0000256" key="9">
    <source>
        <dbReference type="ARBA" id="ARBA00047630"/>
    </source>
</evidence>
<evidence type="ECO:0000256" key="6">
    <source>
        <dbReference type="ARBA" id="ARBA00022679"/>
    </source>
</evidence>
<comment type="caution">
    <text evidence="11">Lacks conserved residue(s) required for the propagation of feature annotation.</text>
</comment>
<dbReference type="InterPro" id="IPR020578">
    <property type="entry name" value="Aminotrans_V_PyrdxlP_BS"/>
</dbReference>
<dbReference type="NCBIfam" id="TIGR01364">
    <property type="entry name" value="serC_1"/>
    <property type="match status" value="1"/>
</dbReference>
<name>A0A0P6XC88_9CHLR</name>